<feature type="domain" description="Xaa-Pro dipeptidyl-peptidase-like" evidence="1">
    <location>
        <begin position="81"/>
        <end position="206"/>
    </location>
</feature>
<evidence type="ECO:0000259" key="1">
    <source>
        <dbReference type="Pfam" id="PF02129"/>
    </source>
</evidence>
<organism evidence="3 4">
    <name type="scientific">Schwartzia succinivorans DSM 10502</name>
    <dbReference type="NCBI Taxonomy" id="1123243"/>
    <lineage>
        <taxon>Bacteria</taxon>
        <taxon>Bacillati</taxon>
        <taxon>Bacillota</taxon>
        <taxon>Negativicutes</taxon>
        <taxon>Selenomonadales</taxon>
        <taxon>Selenomonadaceae</taxon>
        <taxon>Schwartzia</taxon>
    </lineage>
</organism>
<dbReference type="InterPro" id="IPR029058">
    <property type="entry name" value="AB_hydrolase_fold"/>
</dbReference>
<reference evidence="3 4" key="1">
    <citation type="submission" date="2016-11" db="EMBL/GenBank/DDBJ databases">
        <authorList>
            <person name="Jaros S."/>
            <person name="Januszkiewicz K."/>
            <person name="Wedrychowicz H."/>
        </authorList>
    </citation>
    <scope>NUCLEOTIDE SEQUENCE [LARGE SCALE GENOMIC DNA]</scope>
    <source>
        <strain evidence="3 4">DSM 10502</strain>
    </source>
</reference>
<evidence type="ECO:0000259" key="2">
    <source>
        <dbReference type="Pfam" id="PF03959"/>
    </source>
</evidence>
<dbReference type="Proteomes" id="UP000184404">
    <property type="component" value="Unassembled WGS sequence"/>
</dbReference>
<dbReference type="Gene3D" id="3.40.50.1820">
    <property type="entry name" value="alpha/beta hydrolase"/>
    <property type="match status" value="1"/>
</dbReference>
<dbReference type="RefSeq" id="WP_159430460.1">
    <property type="nucleotide sequence ID" value="NZ_FQUG01000002.1"/>
</dbReference>
<evidence type="ECO:0000313" key="4">
    <source>
        <dbReference type="Proteomes" id="UP000184404"/>
    </source>
</evidence>
<dbReference type="STRING" id="1123243.SAMN02745190_00288"/>
<dbReference type="PANTHER" id="PTHR43358">
    <property type="entry name" value="ALPHA/BETA-HYDROLASE"/>
    <property type="match status" value="1"/>
</dbReference>
<evidence type="ECO:0008006" key="5">
    <source>
        <dbReference type="Google" id="ProtNLM"/>
    </source>
</evidence>
<gene>
    <name evidence="3" type="ORF">SAMN02745190_00288</name>
</gene>
<feature type="domain" description="Serine hydrolase" evidence="2">
    <location>
        <begin position="235"/>
        <end position="281"/>
    </location>
</feature>
<protein>
    <recommendedName>
        <fullName evidence="5">Serine aminopeptidase S33 domain-containing protein</fullName>
    </recommendedName>
</protein>
<dbReference type="GO" id="GO:0016787">
    <property type="term" value="F:hydrolase activity"/>
    <property type="evidence" value="ECO:0007669"/>
    <property type="project" value="InterPro"/>
</dbReference>
<dbReference type="SUPFAM" id="SSF53474">
    <property type="entry name" value="alpha/beta-Hydrolases"/>
    <property type="match status" value="1"/>
</dbReference>
<dbReference type="InterPro" id="IPR005645">
    <property type="entry name" value="FSH-like_dom"/>
</dbReference>
<dbReference type="PANTHER" id="PTHR43358:SF4">
    <property type="entry name" value="ALPHA_BETA HYDROLASE FOLD-1 DOMAIN-CONTAINING PROTEIN"/>
    <property type="match status" value="1"/>
</dbReference>
<evidence type="ECO:0000313" key="3">
    <source>
        <dbReference type="EMBL" id="SHE36976.1"/>
    </source>
</evidence>
<name>A0A1M4SXP3_9FIRM</name>
<dbReference type="AlphaFoldDB" id="A0A1M4SXP3"/>
<sequence>MKKIILTASVTFVLTMAFFITAAVYIAGSLFIDMALKRGTLGDPKAPPAVFRSAIEGNGKAIKKAERPDFKGAKWTMQSFDGLALKATHFSPAAESHRWVIIVHGYGLGQEYIWDYAEEYLKAGYHAVTPDMRSSGSSEGMYLTMGALESRDVNDWAREIRKRDSKAEILLHGVSMGAATVMLSAAQPAPGVDAVVEDSGYSGLKQLFAEEIDKILGIPAFPLLDIADLCCENRAGFSFAEASPEHVVADVKIPVLFIHGDEDKLVPYNMMQELYTACKAPGKQQYTAKGYPHAAAYQDKEYFPTVFRFADRNM</sequence>
<dbReference type="InterPro" id="IPR000383">
    <property type="entry name" value="Xaa-Pro-like_dom"/>
</dbReference>
<dbReference type="Pfam" id="PF03959">
    <property type="entry name" value="FSH1"/>
    <property type="match status" value="1"/>
</dbReference>
<keyword evidence="4" id="KW-1185">Reference proteome</keyword>
<dbReference type="EMBL" id="FQUG01000002">
    <property type="protein sequence ID" value="SHE36976.1"/>
    <property type="molecule type" value="Genomic_DNA"/>
</dbReference>
<proteinExistence type="predicted"/>
<accession>A0A1M4SXP3</accession>
<dbReference type="OrthoDB" id="9776685at2"/>
<dbReference type="Pfam" id="PF02129">
    <property type="entry name" value="Peptidase_S15"/>
    <property type="match status" value="1"/>
</dbReference>
<dbReference type="InterPro" id="IPR052920">
    <property type="entry name" value="DNA-binding_regulatory"/>
</dbReference>